<dbReference type="FunCoup" id="A0A402D0T9">
    <property type="interactions" value="10"/>
</dbReference>
<dbReference type="InterPro" id="IPR029058">
    <property type="entry name" value="AB_hydrolase_fold"/>
</dbReference>
<sequence length="244" mass="26921">MASQYLLEADWAGDDLPCLTIAPEPFGSELPPVLLLHGLGGRKENQLMAGYSFARAGFRGVAFDLAMHGERERAEDRERLLQGDYAAAMFEIVAQSVRDVSRVIDWLGVDSIALHAVSLGGIVAFAAMLGEPRISTASIAMGTPDWLGMLEPHGVIEGHPLYPLASSLSPLELAHKIPPSALLMLHGDEDDVIPISGVRKLQSRLQESYRETPERLDLVVYREHGHKYTDDMLKRSIAWTQKFH</sequence>
<accession>A0A402D0T9</accession>
<keyword evidence="2" id="KW-1185">Reference proteome</keyword>
<evidence type="ECO:0000313" key="1">
    <source>
        <dbReference type="EMBL" id="BDI31768.1"/>
    </source>
</evidence>
<dbReference type="KEGG" id="ccot:CCAX7_38190"/>
<dbReference type="PANTHER" id="PTHR47381">
    <property type="entry name" value="ALPHA/BETA-HYDROLASES SUPERFAMILY PROTEIN"/>
    <property type="match status" value="1"/>
</dbReference>
<dbReference type="Gene3D" id="3.40.50.1820">
    <property type="entry name" value="alpha/beta hydrolase"/>
    <property type="match status" value="1"/>
</dbReference>
<dbReference type="InterPro" id="IPR000073">
    <property type="entry name" value="AB_hydrolase_1"/>
</dbReference>
<reference evidence="1 2" key="1">
    <citation type="journal article" date="2019" name="Int. J. Syst. Evol. Microbiol.">
        <title>Capsulimonas corticalis gen. nov., sp. nov., an aerobic capsulated bacterium, of a novel bacterial order, Capsulimonadales ord. nov., of the class Armatimonadia of the phylum Armatimonadetes.</title>
        <authorList>
            <person name="Li J."/>
            <person name="Kudo C."/>
            <person name="Tonouchi A."/>
        </authorList>
    </citation>
    <scope>NUCLEOTIDE SEQUENCE [LARGE SCALE GENOMIC DNA]</scope>
    <source>
        <strain evidence="1 2">AX-7</strain>
    </source>
</reference>
<dbReference type="RefSeq" id="WP_165864427.1">
    <property type="nucleotide sequence ID" value="NZ_AP025739.1"/>
</dbReference>
<dbReference type="Pfam" id="PF00561">
    <property type="entry name" value="Abhydrolase_1"/>
    <property type="match status" value="1"/>
</dbReference>
<proteinExistence type="predicted"/>
<dbReference type="Proteomes" id="UP000287394">
    <property type="component" value="Chromosome"/>
</dbReference>
<protein>
    <submittedName>
        <fullName evidence="1">Uncharacterized protein</fullName>
    </submittedName>
</protein>
<organism evidence="1 2">
    <name type="scientific">Capsulimonas corticalis</name>
    <dbReference type="NCBI Taxonomy" id="2219043"/>
    <lineage>
        <taxon>Bacteria</taxon>
        <taxon>Bacillati</taxon>
        <taxon>Armatimonadota</taxon>
        <taxon>Armatimonadia</taxon>
        <taxon>Capsulimonadales</taxon>
        <taxon>Capsulimonadaceae</taxon>
        <taxon>Capsulimonas</taxon>
    </lineage>
</organism>
<dbReference type="EMBL" id="AP025739">
    <property type="protein sequence ID" value="BDI31768.1"/>
    <property type="molecule type" value="Genomic_DNA"/>
</dbReference>
<dbReference type="PANTHER" id="PTHR47381:SF3">
    <property type="entry name" value="ALPHA_BETA-HYDROLASES SUPERFAMILY PROTEIN"/>
    <property type="match status" value="1"/>
</dbReference>
<gene>
    <name evidence="1" type="ORF">CCAX7_38190</name>
</gene>
<evidence type="ECO:0000313" key="2">
    <source>
        <dbReference type="Proteomes" id="UP000287394"/>
    </source>
</evidence>
<name>A0A402D0T9_9BACT</name>
<dbReference type="SUPFAM" id="SSF53474">
    <property type="entry name" value="alpha/beta-Hydrolases"/>
    <property type="match status" value="1"/>
</dbReference>
<dbReference type="AlphaFoldDB" id="A0A402D0T9"/>